<dbReference type="EMBL" id="JBBWWQ010000021">
    <property type="protein sequence ID" value="KAK8913599.1"/>
    <property type="molecule type" value="Genomic_DNA"/>
</dbReference>
<dbReference type="AlphaFoldDB" id="A0AAP0AS44"/>
<keyword evidence="3" id="KW-1185">Reference proteome</keyword>
<proteinExistence type="predicted"/>
<organism evidence="2 3">
    <name type="scientific">Platanthera zijinensis</name>
    <dbReference type="NCBI Taxonomy" id="2320716"/>
    <lineage>
        <taxon>Eukaryota</taxon>
        <taxon>Viridiplantae</taxon>
        <taxon>Streptophyta</taxon>
        <taxon>Embryophyta</taxon>
        <taxon>Tracheophyta</taxon>
        <taxon>Spermatophyta</taxon>
        <taxon>Magnoliopsida</taxon>
        <taxon>Liliopsida</taxon>
        <taxon>Asparagales</taxon>
        <taxon>Orchidaceae</taxon>
        <taxon>Orchidoideae</taxon>
        <taxon>Orchideae</taxon>
        <taxon>Orchidinae</taxon>
        <taxon>Platanthera</taxon>
    </lineage>
</organism>
<evidence type="ECO:0000256" key="1">
    <source>
        <dbReference type="SAM" id="MobiDB-lite"/>
    </source>
</evidence>
<evidence type="ECO:0000313" key="3">
    <source>
        <dbReference type="Proteomes" id="UP001418222"/>
    </source>
</evidence>
<comment type="caution">
    <text evidence="2">The sequence shown here is derived from an EMBL/GenBank/DDBJ whole genome shotgun (WGS) entry which is preliminary data.</text>
</comment>
<reference evidence="2 3" key="1">
    <citation type="journal article" date="2022" name="Nat. Plants">
        <title>Genomes of leafy and leafless Platanthera orchids illuminate the evolution of mycoheterotrophy.</title>
        <authorList>
            <person name="Li M.H."/>
            <person name="Liu K.W."/>
            <person name="Li Z."/>
            <person name="Lu H.C."/>
            <person name="Ye Q.L."/>
            <person name="Zhang D."/>
            <person name="Wang J.Y."/>
            <person name="Li Y.F."/>
            <person name="Zhong Z.M."/>
            <person name="Liu X."/>
            <person name="Yu X."/>
            <person name="Liu D.K."/>
            <person name="Tu X.D."/>
            <person name="Liu B."/>
            <person name="Hao Y."/>
            <person name="Liao X.Y."/>
            <person name="Jiang Y.T."/>
            <person name="Sun W.H."/>
            <person name="Chen J."/>
            <person name="Chen Y.Q."/>
            <person name="Ai Y."/>
            <person name="Zhai J.W."/>
            <person name="Wu S.S."/>
            <person name="Zhou Z."/>
            <person name="Hsiao Y.Y."/>
            <person name="Wu W.L."/>
            <person name="Chen Y.Y."/>
            <person name="Lin Y.F."/>
            <person name="Hsu J.L."/>
            <person name="Li C.Y."/>
            <person name="Wang Z.W."/>
            <person name="Zhao X."/>
            <person name="Zhong W.Y."/>
            <person name="Ma X.K."/>
            <person name="Ma L."/>
            <person name="Huang J."/>
            <person name="Chen G.Z."/>
            <person name="Huang M.Z."/>
            <person name="Huang L."/>
            <person name="Peng D.H."/>
            <person name="Luo Y.B."/>
            <person name="Zou S.Q."/>
            <person name="Chen S.P."/>
            <person name="Lan S."/>
            <person name="Tsai W.C."/>
            <person name="Van de Peer Y."/>
            <person name="Liu Z.J."/>
        </authorList>
    </citation>
    <scope>NUCLEOTIDE SEQUENCE [LARGE SCALE GENOMIC DNA]</scope>
    <source>
        <strain evidence="2">Lor287</strain>
    </source>
</reference>
<dbReference type="Proteomes" id="UP001418222">
    <property type="component" value="Unassembled WGS sequence"/>
</dbReference>
<evidence type="ECO:0000313" key="2">
    <source>
        <dbReference type="EMBL" id="KAK8913599.1"/>
    </source>
</evidence>
<accession>A0AAP0AS44</accession>
<name>A0AAP0AS44_9ASPA</name>
<sequence length="120" mass="13785">MGDGEIELRKRESRGRDGKLTERENWRGGTARDRRPCAAAWCCLTKESSSRGEPPTTTHDRWPCTAIGRKKRAKEEERFIQPLEELSRSELRDKARSTERKALRAFPSGSTAISWLRNVL</sequence>
<feature type="region of interest" description="Disordered" evidence="1">
    <location>
        <begin position="1"/>
        <end position="31"/>
    </location>
</feature>
<gene>
    <name evidence="2" type="ORF">KSP39_PZI023597</name>
</gene>
<protein>
    <submittedName>
        <fullName evidence="2">Uncharacterized protein</fullName>
    </submittedName>
</protein>